<dbReference type="Proteomes" id="UP000266721">
    <property type="component" value="Unassembled WGS sequence"/>
</dbReference>
<dbReference type="InterPro" id="IPR003323">
    <property type="entry name" value="OTU_dom"/>
</dbReference>
<keyword evidence="5" id="KW-1185">Reference proteome</keyword>
<evidence type="ECO:0000259" key="3">
    <source>
        <dbReference type="PROSITE" id="PS50802"/>
    </source>
</evidence>
<dbReference type="Gene3D" id="3.90.70.80">
    <property type="match status" value="1"/>
</dbReference>
<comment type="similarity">
    <text evidence="1">Belongs to the vertnin family.</text>
</comment>
<feature type="domain" description="OTU" evidence="3">
    <location>
        <begin position="79"/>
        <end position="259"/>
    </location>
</feature>
<accession>A0A3L5TQD5</accession>
<dbReference type="Pfam" id="PF02338">
    <property type="entry name" value="OTU"/>
    <property type="match status" value="1"/>
</dbReference>
<evidence type="ECO:0000256" key="2">
    <source>
        <dbReference type="ARBA" id="ARBA00020188"/>
    </source>
</evidence>
<sequence length="301" mass="33455">MSEELRFIRSPPCLTVIMSTMMWAVNEDTVIGSTAMKKKNININTALHVHITLGLINKASDALSQILIPDDLVENNQHFVAVKTTGNGNCLYNATSLSISGNESLASELRYLCAAELYMNSASYANYQAFSSDDDFGMCLSGSAEKSLVERALDISKSACKVLLEAAIRNEAEETCNITPRPKWSNLIHIAALSNVIKRPVCSIYPDNTGFPYRKLFNRQFKPNDELVSDIPIYILWSVDGGLPHGPFNPNHFVCVTRRTVCTSETTASLDKTTASLDKTRKRKGRTLIDYFSVSWKNLKK</sequence>
<dbReference type="InterPro" id="IPR038822">
    <property type="entry name" value="Vertnin-like"/>
</dbReference>
<dbReference type="PROSITE" id="PS50802">
    <property type="entry name" value="OTU"/>
    <property type="match status" value="1"/>
</dbReference>
<dbReference type="GO" id="GO:0006357">
    <property type="term" value="P:regulation of transcription by RNA polymerase II"/>
    <property type="evidence" value="ECO:0007669"/>
    <property type="project" value="TreeGrafter"/>
</dbReference>
<dbReference type="PANTHER" id="PTHR16081">
    <property type="entry name" value="VERTNIN"/>
    <property type="match status" value="1"/>
</dbReference>
<dbReference type="InterPro" id="IPR047273">
    <property type="entry name" value="VRTN_OTU_dom"/>
</dbReference>
<evidence type="ECO:0000313" key="4">
    <source>
        <dbReference type="EMBL" id="OPL21402.1"/>
    </source>
</evidence>
<evidence type="ECO:0000256" key="1">
    <source>
        <dbReference type="ARBA" id="ARBA00007290"/>
    </source>
</evidence>
<feature type="non-terminal residue" evidence="4">
    <location>
        <position position="1"/>
    </location>
</feature>
<evidence type="ECO:0000313" key="5">
    <source>
        <dbReference type="Proteomes" id="UP000266721"/>
    </source>
</evidence>
<name>A0A3L5TQD5_MYTGA</name>
<dbReference type="PANTHER" id="PTHR16081:SF0">
    <property type="entry name" value="VERTNIN"/>
    <property type="match status" value="1"/>
</dbReference>
<proteinExistence type="inferred from homology"/>
<protein>
    <recommendedName>
        <fullName evidence="2">Vertnin</fullName>
    </recommendedName>
</protein>
<dbReference type="AlphaFoldDB" id="A0A3L5TQD5"/>
<dbReference type="EMBL" id="KV591921">
    <property type="protein sequence ID" value="OPL21402.1"/>
    <property type="molecule type" value="Genomic_DNA"/>
</dbReference>
<comment type="caution">
    <text evidence="4">The sequence shown here is derived from an EMBL/GenBank/DDBJ whole genome shotgun (WGS) entry which is preliminary data.</text>
</comment>
<gene>
    <name evidence="4" type="ORF">AM593_01481</name>
</gene>
<dbReference type="CDD" id="cd22791">
    <property type="entry name" value="OTU_VRTN"/>
    <property type="match status" value="1"/>
</dbReference>
<organism evidence="4 5">
    <name type="scientific">Mytilus galloprovincialis</name>
    <name type="common">Mediterranean mussel</name>
    <dbReference type="NCBI Taxonomy" id="29158"/>
    <lineage>
        <taxon>Eukaryota</taxon>
        <taxon>Metazoa</taxon>
        <taxon>Spiralia</taxon>
        <taxon>Lophotrochozoa</taxon>
        <taxon>Mollusca</taxon>
        <taxon>Bivalvia</taxon>
        <taxon>Autobranchia</taxon>
        <taxon>Pteriomorphia</taxon>
        <taxon>Mytilida</taxon>
        <taxon>Mytiloidea</taxon>
        <taxon>Mytilidae</taxon>
        <taxon>Mytilinae</taxon>
        <taxon>Mytilus</taxon>
    </lineage>
</organism>
<dbReference type="GO" id="GO:0000785">
    <property type="term" value="C:chromatin"/>
    <property type="evidence" value="ECO:0007669"/>
    <property type="project" value="TreeGrafter"/>
</dbReference>
<reference evidence="4 5" key="1">
    <citation type="journal article" date="2016" name="PLoS ONE">
        <title>A First Insight into the Genome of the Filter-Feeder Mussel Mytilus galloprovincialis.</title>
        <authorList>
            <person name="Murgarella M."/>
            <person name="Puiu D."/>
            <person name="Novoa B."/>
            <person name="Figueras A."/>
            <person name="Posada D."/>
            <person name="Canchaya C."/>
        </authorList>
    </citation>
    <scope>NUCLEOTIDE SEQUENCE [LARGE SCALE GENOMIC DNA]</scope>
    <source>
        <tissue evidence="4">Muscle</tissue>
    </source>
</reference>